<dbReference type="HAMAP" id="MF_00984">
    <property type="entry name" value="SSB"/>
    <property type="match status" value="1"/>
</dbReference>
<dbReference type="Pfam" id="PF00436">
    <property type="entry name" value="SSB"/>
    <property type="match status" value="1"/>
</dbReference>
<evidence type="ECO:0000313" key="4">
    <source>
        <dbReference type="EMBL" id="PQM45250.1"/>
    </source>
</evidence>
<dbReference type="GO" id="GO:0006260">
    <property type="term" value="P:DNA replication"/>
    <property type="evidence" value="ECO:0007669"/>
    <property type="project" value="InterPro"/>
</dbReference>
<comment type="subunit">
    <text evidence="2">Homotetramer.</text>
</comment>
<comment type="caution">
    <text evidence="4">The sequence shown here is derived from an EMBL/GenBank/DDBJ whole genome shotgun (WGS) entry which is preliminary data.</text>
</comment>
<comment type="caution">
    <text evidence="2">Lacks conserved residue(s) required for the propagation of feature annotation.</text>
</comment>
<dbReference type="InterPro" id="IPR012340">
    <property type="entry name" value="NA-bd_OB-fold"/>
</dbReference>
<evidence type="ECO:0000256" key="1">
    <source>
        <dbReference type="ARBA" id="ARBA00023125"/>
    </source>
</evidence>
<dbReference type="AlphaFoldDB" id="A0A2S8BF12"/>
<protein>
    <recommendedName>
        <fullName evidence="2 3">Single-stranded DNA-binding protein</fullName>
        <shortName evidence="2">SSB</shortName>
    </recommendedName>
</protein>
<dbReference type="PIRSF" id="PIRSF002070">
    <property type="entry name" value="SSB"/>
    <property type="match status" value="1"/>
</dbReference>
<sequence>MSANTITISGNVTADPELRFTPSGKAVANFTVADTPRYLDEASGQWKDGEALFQRVVAWGDLAENIAETLTRGAAVIVTGRLNQKSFQNSEGEKKTYTEIRAEDIGASLKYATATIAKVNRKK</sequence>
<dbReference type="SUPFAM" id="SSF50249">
    <property type="entry name" value="Nucleic acid-binding proteins"/>
    <property type="match status" value="1"/>
</dbReference>
<dbReference type="EMBL" id="PPEA01000657">
    <property type="protein sequence ID" value="PQM45250.1"/>
    <property type="molecule type" value="Genomic_DNA"/>
</dbReference>
<accession>A0A2S8BF12</accession>
<evidence type="ECO:0000256" key="2">
    <source>
        <dbReference type="HAMAP-Rule" id="MF_00984"/>
    </source>
</evidence>
<dbReference type="PANTHER" id="PTHR10302">
    <property type="entry name" value="SINGLE-STRANDED DNA-BINDING PROTEIN"/>
    <property type="match status" value="1"/>
</dbReference>
<dbReference type="GO" id="GO:0003697">
    <property type="term" value="F:single-stranded DNA binding"/>
    <property type="evidence" value="ECO:0007669"/>
    <property type="project" value="UniProtKB-UniRule"/>
</dbReference>
<proteinExistence type="inferred from homology"/>
<dbReference type="InterPro" id="IPR011344">
    <property type="entry name" value="ssDNA-bd"/>
</dbReference>
<dbReference type="NCBIfam" id="TIGR00621">
    <property type="entry name" value="ssb"/>
    <property type="match status" value="1"/>
</dbReference>
<reference evidence="4 5" key="1">
    <citation type="journal article" date="2017" name="Int. J. Syst. Evol. Microbiol.">
        <title>Mycobacterium talmoniae sp. nov., a slowly growing mycobacterium isolated from human respiratory samples.</title>
        <authorList>
            <person name="Davidson R.M."/>
            <person name="DeGroote M.A."/>
            <person name="Marola J.L."/>
            <person name="Buss S."/>
            <person name="Jones V."/>
            <person name="McNeil M.R."/>
            <person name="Freifeld A.G."/>
            <person name="Elaine Epperson L."/>
            <person name="Hasan N.A."/>
            <person name="Jackson M."/>
            <person name="Iwen P.C."/>
            <person name="Salfinger M."/>
            <person name="Strong M."/>
        </authorList>
    </citation>
    <scope>NUCLEOTIDE SEQUENCE [LARGE SCALE GENOMIC DNA]</scope>
    <source>
        <strain evidence="4 5">ATCC BAA-2683</strain>
    </source>
</reference>
<evidence type="ECO:0000313" key="5">
    <source>
        <dbReference type="Proteomes" id="UP000238296"/>
    </source>
</evidence>
<keyword evidence="1 2" id="KW-0238">DNA-binding</keyword>
<dbReference type="PROSITE" id="PS50935">
    <property type="entry name" value="SSB"/>
    <property type="match status" value="1"/>
</dbReference>
<dbReference type="Gene3D" id="2.40.50.140">
    <property type="entry name" value="Nucleic acid-binding proteins"/>
    <property type="match status" value="1"/>
</dbReference>
<dbReference type="CDD" id="cd04496">
    <property type="entry name" value="SSB_OBF"/>
    <property type="match status" value="1"/>
</dbReference>
<dbReference type="Proteomes" id="UP000238296">
    <property type="component" value="Unassembled WGS sequence"/>
</dbReference>
<dbReference type="PANTHER" id="PTHR10302:SF27">
    <property type="entry name" value="SINGLE-STRANDED DNA-BINDING PROTEIN"/>
    <property type="match status" value="1"/>
</dbReference>
<dbReference type="GO" id="GO:0009295">
    <property type="term" value="C:nucleoid"/>
    <property type="evidence" value="ECO:0007669"/>
    <property type="project" value="TreeGrafter"/>
</dbReference>
<organism evidence="4 5">
    <name type="scientific">Mycobacterium talmoniae</name>
    <dbReference type="NCBI Taxonomy" id="1858794"/>
    <lineage>
        <taxon>Bacteria</taxon>
        <taxon>Bacillati</taxon>
        <taxon>Actinomycetota</taxon>
        <taxon>Actinomycetes</taxon>
        <taxon>Mycobacteriales</taxon>
        <taxon>Mycobacteriaceae</taxon>
        <taxon>Mycobacterium</taxon>
    </lineage>
</organism>
<dbReference type="InterPro" id="IPR000424">
    <property type="entry name" value="Primosome_PriB/ssb"/>
</dbReference>
<gene>
    <name evidence="4" type="primary">ssb</name>
    <name evidence="4" type="ORF">C1Y40_04574</name>
</gene>
<name>A0A2S8BF12_9MYCO</name>
<evidence type="ECO:0000256" key="3">
    <source>
        <dbReference type="PIRNR" id="PIRNR002070"/>
    </source>
</evidence>